<dbReference type="InterPro" id="IPR006473">
    <property type="entry name" value="Peptidase_C58_Yopt"/>
</dbReference>
<dbReference type="InterPro" id="IPR029044">
    <property type="entry name" value="Nucleotide-diphossugar_trans"/>
</dbReference>
<sequence>MTLPEKTTPAASSSQSESNYTTRFKSNSSYLNQSMINSSSLDERLSIYDKAVNQNNSTETVVKLGEKLQQEFYNLTNANITETKASPSNHTGNWKTSFLYNLAQLVAHVVPTRILPAKIIKPTILPQPTNRTENTTTISKPVSNDNTTSLAQPTIGGGGGGGGTLRKKRILAKLVKASASSRSTKTTKTPARYSPTHIPNSTSSIPESFTPLEQSFINETEKKLIEKKAKTDSVQKVKSPHYLSRKKRGLEDKVEAGESTTQKYDLTPENIVNRLQLTADQIRICQVPINNMKKAIGYYNALEDKNSRKGQDLLVKQSTFLETIQKRVKISKTNPRFQQVMTSIKTEFLSHKVQVNKHLHGIWIAGSPPDDTDAYIKVFLQTYTDFDFYFWVDQKAYGAAKFTSTLKKIAFDASINDLRKETREDVKNFVKYYDELKKKYESTENLEEQEKYYNDLLSIYEHYDNLNQHVKNHFNALFLRNIIIAQDGFFNFCMLRGVDSITDETRIEYLEKVIKLPIDEIEQYKKTIEANKKKIQDIVRKVNQDLGSERVTVKDIKELASMQDKTHLYNYDVEMFLRWNYAAASDQLRMYMLKEYGGIYTDLDMMPQYSQEVIETIYKKGGDKFFENLKIRRAISDIALKIAIGDLGSITLEQISKEIDISNLTEDDRTKLNELISEFQRIHKSESQSEPKKTLFQKMASEIVRDTMPILRRYHKRPNRWNVRALNGLMMSHKNSATVDAVIRGQKQAYAEIRSIRENVLSGEFFNTLDDLIHLDRDETVGGHLVKDYLGKSLFYDFRQDSITPGAVSTLGITGPDLIKNEMVKYFQGLGPLGEEFLNKDGTKLGDNAFLGSYKQIRKPEGGITYDWKHPLSIGANDVTPGDESTWCNIKRPCAGELLFSDPSKLRTETPKGIERTKINQPEFTKLWLDESKKNLPSGLLERFNNLINDPNIDIGDISQLDRAIYFFKMQIQNDDAAKASIFSLQLQLAQLIRDVKLPVSNQINYFPDLYKNIEEDLEKAIKLYLKSNSQTGIVLWYSSSNNLSLFLKDILSVAARQLTIGNFIDSLGQSPLTITEIDLLTKYAELSSKNSLDFLTTEETDKFLEITSKIAENPGLQTKVNQIETQISSGYFFKELEGLATHWLNLSEGERKTQILQKMKEMTRDSGLDKQEQENTQKWYEQLYDDAFKKYIIDPQTKIKDIVEKFKESERVILQDMDEFLSERLLFSQMHRDGYSFSDLGDIYRLLVADVGISGLFTSDSILPSPSKHLVDIMKSILGEDYEYMHDQLYKIYDYLALDSQSEEAKVALENIPEELREKLQSSHASDLLIPPVDTYVSALGMQYGTENGIESQRVMTSIIPGLFNPSSYIITNYFEGLYELHLLIHDGSLTLESAKALIENKGIDCFLYEERIEELVKHAQTKDYISLTEIHRILSKTMNFAQATGYLLSSIFPGASEIFRREADFGRPLATTMQESTAINPYDYHGVGASKDLFSVPSDVPKIQNVVEQAKYTLFSWLEFSRDHIPLWGDLAKTFGSEMAHIHPQTFLYELEGRCMGLAMLYMSAKDSIEYTLMTRNLMTVGALFQTKERDHIPLTDSDNTFLEKSQTYIDWLQYHGNKDLKTGGILTQHTWDIESLSKKFEEQTNIKSLLVTTPSHSLVVQAMDGFYRVTDPNFGHCDFETLPQALSFLESSVQLTEEVRTRYGISSAESVASQLKAYTLDSIKAENSWFPSTNLGFSYDQYMTTLYKMTLRGDVNIGRRRISWSDLYKIGGTIDHKRINEKTRESDLQKLKLDGNILSDYLSKNVLDAQLASTILYVLDNYGTEIGTKEVSRSLIVETPRDFTALISGLKTKSQQVGSMLRNLMDDIRNAIHSTPSDNKDKISVTNVDVTDSDKISFEFQQGSSQKKKIEVPSHGLVKTFKEFGAMASGLAGTGVMDMELGMSMVSIVQYVRLVQAGKGAEAQALFDLSLDVKEMAEMTLGSVLQGLGKKFITDEGIDGFRLESAVAKQIVKASKRVGGTLGKALTRVAGVLELPILETIAGVWSLYSSIEDLQHASSYSDMMAARVQIAFDTITLALTLSAIAAPPAMLAAGPIAAIGMGAASIARNVAKTEERHQEWGKYRKFLEDGGEHVVGAFPDRGVLDFSNNHVLGNLVLDLRRNPPTLTGDRSYNANRWIGHQPKLSDWQIREKLGYAFSISATGALARGHANSYWPPEVPKIPAGIYKTIILGYGITYEGTTEVVYLSNKVIWREAVMETDSRYYKPPLTAKNHKSTIITGNTQATIIPVRLLDTDSPERIDYASQYKDYEITVEGGKGGITVQIGGAGFYNITGASGVENVISFRAIPPPFSVKFNLSQVIQDVPLIRPNGTHIDILKIRQTGISTVIGSSGGQDTLTGNRDTKFYVSSGGGTIYSGAGKNWYYIPKLSSNLTIVLTPNSTDHDLTLGMNSFELHSGGDNLNLVGLDGDNSTGIYIENANQSSSYDRWVGHFKVKFSDGITAEAIEKPLPGNNTNTTTLGFTKCEQSTWALKHPEEPGFVDNIVKWMKNYLWWFAPEVSIIQKHSHVSYYDEDKLFVYKPEKHTELDLRAQGEFKTVVEGAVGVSYLLSSAPNIQTESIKIILAEDGDAPQFLDLSTIVPSLIEGKMTNGTEESSSIDLTVSSLRYTIPLTLTWDPGDPPWETVIDISSNVRPTLGSWYNQLKEDPKKEHVLYHNSVLVPERLEGIISLNNAVTLMLSDMQKSKEHVLGVENRGDIDLTIQGTLYAGHIEEVMTDLRWTMLDYLKSMKKFSVKVPAHTIEYIDFRGSDQSGGNVLFYSTVESGFLKADVKPKTTFSHNTWKFYDEIRIYTTSLHLEDFNRYRIASETFALAQHIMYAQRLVSIKDRDLILKFFYIREGKGIGSIRLVYKNFFISAMQGISQRTLEKEAMAVLADNPLDLIDKAYRNYLELILGDETFDLAKMLKDFGSSAHILPLLEDRTDHQLKLPRKYRPLDLAVLTYTIDPKNRNAPANKLLFLDQAMKEYRLPSSTILESSYYLDPISGDLYITRILSDQLQNQAFVLRLKGFKQDWTSFKNIIVSAEHKGLVSSSGTAVTFIGPELRHLEINFPKTIANVKIQERIVSRAGVIFPTNDQIVHYDPRIDQQFYLLRDYMLSNLKDRTKGSSKRAKAYDSYLLESAMHLYSRDPKWQIPESMLQYAFGYYRVYVPHWVRSQMRVNTMVKMPKGSITISLITTQNDLFDRRPGAGYNIYFTIVGLDKHVKTHTDKPGDMLLDLDQDVILNVKKIDESEYARRRIYVVAEIATEEALKLQSDTDVVILPQGEKFRFKRTLKDKK</sequence>
<feature type="domain" description="GT44" evidence="6">
    <location>
        <begin position="357"/>
        <end position="813"/>
    </location>
</feature>
<dbReference type="InterPro" id="IPR024770">
    <property type="entry name" value="TcdA/TcdB_cat"/>
</dbReference>
<keyword evidence="1" id="KW-0645">Protease</keyword>
<dbReference type="Pfam" id="PF11996">
    <property type="entry name" value="DUF3491"/>
    <property type="match status" value="1"/>
</dbReference>
<feature type="region of interest" description="Disordered" evidence="4">
    <location>
        <begin position="1"/>
        <end position="22"/>
    </location>
</feature>
<dbReference type="SUPFAM" id="SSF53448">
    <property type="entry name" value="Nucleotide-diphospho-sugar transferases"/>
    <property type="match status" value="1"/>
</dbReference>
<keyword evidence="2" id="KW-0378">Hydrolase</keyword>
<evidence type="ECO:0000259" key="6">
    <source>
        <dbReference type="Pfam" id="PF12919"/>
    </source>
</evidence>
<feature type="domain" description="TcdA/TcdB toxin N-terminal helical" evidence="5">
    <location>
        <begin position="263"/>
        <end position="324"/>
    </location>
</feature>
<feature type="compositionally biased region" description="Polar residues" evidence="4">
    <location>
        <begin position="9"/>
        <end position="22"/>
    </location>
</feature>
<feature type="compositionally biased region" description="Polar residues" evidence="4">
    <location>
        <begin position="197"/>
        <end position="208"/>
    </location>
</feature>
<feature type="region of interest" description="Disordered" evidence="4">
    <location>
        <begin position="236"/>
        <end position="256"/>
    </location>
</feature>
<feature type="compositionally biased region" description="Polar residues" evidence="4">
    <location>
        <begin position="126"/>
        <end position="152"/>
    </location>
</feature>
<protein>
    <submittedName>
        <fullName evidence="7">LifA/Efa1-related large cytotoxin</fullName>
    </submittedName>
</protein>
<dbReference type="InterPro" id="IPR024772">
    <property type="entry name" value="TcdA/TcdB_N"/>
</dbReference>
<keyword evidence="8" id="KW-1185">Reference proteome</keyword>
<evidence type="ECO:0000313" key="8">
    <source>
        <dbReference type="Proteomes" id="UP000680625"/>
    </source>
</evidence>
<accession>A0ABX8CDK3</accession>
<feature type="region of interest" description="Disordered" evidence="4">
    <location>
        <begin position="176"/>
        <end position="208"/>
    </location>
</feature>
<feature type="region of interest" description="Disordered" evidence="4">
    <location>
        <begin position="126"/>
        <end position="164"/>
    </location>
</feature>
<evidence type="ECO:0000256" key="1">
    <source>
        <dbReference type="ARBA" id="ARBA00022670"/>
    </source>
</evidence>
<evidence type="ECO:0000313" key="7">
    <source>
        <dbReference type="EMBL" id="QVE49095.1"/>
    </source>
</evidence>
<dbReference type="Gene3D" id="3.90.550.20">
    <property type="match status" value="1"/>
</dbReference>
<keyword evidence="3" id="KW-0788">Thiol protease</keyword>
<dbReference type="InterPro" id="IPR021882">
    <property type="entry name" value="DUF3491"/>
</dbReference>
<proteinExistence type="predicted"/>
<dbReference type="Pfam" id="PF12919">
    <property type="entry name" value="TcdA_TcdB"/>
    <property type="match status" value="1"/>
</dbReference>
<dbReference type="NCBIfam" id="NF033479">
    <property type="entry name" value="Efa1_rel_toxin"/>
    <property type="match status" value="1"/>
</dbReference>
<dbReference type="Pfam" id="PF12918">
    <property type="entry name" value="TcdB_N"/>
    <property type="match status" value="1"/>
</dbReference>
<gene>
    <name evidence="7" type="ORF">H9Q19_05300</name>
</gene>
<reference evidence="7 8" key="1">
    <citation type="submission" date="2020-08" db="EMBL/GenBank/DDBJ databases">
        <title>Isolation and characterization of novel Chlamydia from Siamese crocodiles (Crocodylus siamensis).</title>
        <authorList>
            <person name="Sariya L."/>
        </authorList>
    </citation>
    <scope>NUCLEOTIDE SEQUENCE [LARGE SCALE GENOMIC DNA]</scope>
    <source>
        <strain evidence="7 8">No. 12</strain>
    </source>
</reference>
<feature type="compositionally biased region" description="Low complexity" evidence="4">
    <location>
        <begin position="176"/>
        <end position="192"/>
    </location>
</feature>
<organism evidence="7 8">
    <name type="scientific">Chlamydia crocodili</name>
    <dbReference type="NCBI Taxonomy" id="2766982"/>
    <lineage>
        <taxon>Bacteria</taxon>
        <taxon>Pseudomonadati</taxon>
        <taxon>Chlamydiota</taxon>
        <taxon>Chlamydiia</taxon>
        <taxon>Chlamydiales</taxon>
        <taxon>Chlamydiaceae</taxon>
        <taxon>Chlamydia/Chlamydophila group</taxon>
        <taxon>Chlamydia</taxon>
    </lineage>
</organism>
<dbReference type="NCBIfam" id="TIGR01586">
    <property type="entry name" value="yopT_cys_prot"/>
    <property type="match status" value="1"/>
</dbReference>
<dbReference type="CDD" id="cd20495">
    <property type="entry name" value="C58_PaToxP-like"/>
    <property type="match status" value="1"/>
</dbReference>
<evidence type="ECO:0000259" key="5">
    <source>
        <dbReference type="Pfam" id="PF12918"/>
    </source>
</evidence>
<feature type="compositionally biased region" description="Gly residues" evidence="4">
    <location>
        <begin position="155"/>
        <end position="164"/>
    </location>
</feature>
<dbReference type="EMBL" id="CP060791">
    <property type="protein sequence ID" value="QVE49095.1"/>
    <property type="molecule type" value="Genomic_DNA"/>
</dbReference>
<evidence type="ECO:0000256" key="3">
    <source>
        <dbReference type="ARBA" id="ARBA00022807"/>
    </source>
</evidence>
<name>A0ABX8CDK3_9CHLA</name>
<dbReference type="Proteomes" id="UP000680625">
    <property type="component" value="Chromosome"/>
</dbReference>
<dbReference type="GeneID" id="301705021"/>
<evidence type="ECO:0000256" key="2">
    <source>
        <dbReference type="ARBA" id="ARBA00022801"/>
    </source>
</evidence>
<evidence type="ECO:0000256" key="4">
    <source>
        <dbReference type="SAM" id="MobiDB-lite"/>
    </source>
</evidence>
<dbReference type="RefSeq" id="WP_213241006.1">
    <property type="nucleotide sequence ID" value="NZ_CP060791.1"/>
</dbReference>